<dbReference type="Gene3D" id="2.30.220.10">
    <property type="entry name" value="f41 fragment of flagellin, C-terminal domain"/>
    <property type="match status" value="1"/>
</dbReference>
<sequence>MTVINTNTASINAQYNLSKVNKEMESAMEALSSGKRINSAADDAAGLSIATRMESQVRGLNQAMRNAADGQSMVDTAEGAMDEITNMLQRMRELALQSASDTMSAQDRTNLNAEVDQLIAEIDRVTDTTTFNNKNLLDGTSGTQTLQIGNLSGETLAFSIGNMSSTALGTTLTAAASNAVTSNTAQGTAATPSIAQMAFNGNDSYGFTLTVGDGASGTDALTIAGASVSAGSATDVATKINTAIQTAVTAGTMASGAATATANGNVVTVTNALGDSIAISSFTSASNGTMSYTSVSGSGSSALLNDAAPVTALSNTGGGAATPSTGTLTLQSGKDYSFTVNGTNISVENLGTTTTEAALLAELKLAIGDGAAASSVTGQAFSLADSTGAAIDITNFQAVSSVAGSAGSMALTVRVDADTSTPSNTYANGGVDTTAIDGTDIVQLSFSEAEGDYQFDLGGETFTVATASASKSLEEALAVTRDAINANATVGVAGLVEARVVDGKLEIENVQAAGTAITLDGFSSTGKAAVTAGTATLGGTNLVTAQQASTTNGSEAVASETTMSFSKDDEYSFKIGGTLVTATITGGDLGNMVSAVNAQSDTTGVRASLSNGDLLLTNAAGGAIAITEFASTGTGIATAATAAGQGGSATLSDTAAVTGASTAAAGKASATTMNLSMDATDSVTFKISDGQTNAVVRLTSFDTTDNAAILAEINSALTNVGSNIAATVASGTSDVVLTNALGGKIELTNFTSDGAGVMTASPGSEQGVGKLLDDTGTAASQSAIAAINITSSAGANSAIDAIDRALEQINAQRSELGAVSNRLDHTINNLGNVVVNTEASQSRIEDADFAKVTGDLTKSQIMSQAATAMLAQANASKQGVLSLLQG</sequence>
<evidence type="ECO:0000256" key="2">
    <source>
        <dbReference type="ARBA" id="ARBA00023143"/>
    </source>
</evidence>
<dbReference type="Gene3D" id="1.20.1330.10">
    <property type="entry name" value="f41 fragment of flagellin, N-terminal domain"/>
    <property type="match status" value="2"/>
</dbReference>
<dbReference type="GO" id="GO:0005576">
    <property type="term" value="C:extracellular region"/>
    <property type="evidence" value="ECO:0007669"/>
    <property type="project" value="UniProtKB-SubCell"/>
</dbReference>
<dbReference type="Pfam" id="PF00700">
    <property type="entry name" value="Flagellin_C"/>
    <property type="match status" value="1"/>
</dbReference>
<comment type="subcellular location">
    <subcellularLocation>
        <location evidence="3">Secreted</location>
    </subcellularLocation>
    <subcellularLocation>
        <location evidence="3">Bacterial flagellum</location>
    </subcellularLocation>
</comment>
<dbReference type="Gene3D" id="2.170.280.10">
    <property type="entry name" value="f41 fragment of flagellin, middle domain"/>
    <property type="match status" value="1"/>
</dbReference>
<dbReference type="PRINTS" id="PR00207">
    <property type="entry name" value="FLAGELLIN"/>
</dbReference>
<keyword evidence="8" id="KW-1185">Reference proteome</keyword>
<dbReference type="InterPro" id="IPR042187">
    <property type="entry name" value="Flagellin_C_sub2"/>
</dbReference>
<dbReference type="EMBL" id="CP012023">
    <property type="protein sequence ID" value="ALI54078.1"/>
    <property type="molecule type" value="Genomic_DNA"/>
</dbReference>
<feature type="domain" description="Flagellin N-terminal" evidence="5">
    <location>
        <begin position="4"/>
        <end position="140"/>
    </location>
</feature>
<dbReference type="Gene3D" id="6.10.280.190">
    <property type="match status" value="1"/>
</dbReference>
<comment type="similarity">
    <text evidence="1 3">Belongs to the bacterial flagellin family.</text>
</comment>
<keyword evidence="7" id="KW-0966">Cell projection</keyword>
<dbReference type="GO" id="GO:0005198">
    <property type="term" value="F:structural molecule activity"/>
    <property type="evidence" value="ECO:0007669"/>
    <property type="project" value="UniProtKB-UniRule"/>
</dbReference>
<evidence type="ECO:0000256" key="4">
    <source>
        <dbReference type="SAM" id="Coils"/>
    </source>
</evidence>
<dbReference type="GO" id="GO:0009288">
    <property type="term" value="C:bacterial-type flagellum"/>
    <property type="evidence" value="ECO:0007669"/>
    <property type="project" value="UniProtKB-SubCell"/>
</dbReference>
<evidence type="ECO:0000313" key="8">
    <source>
        <dbReference type="Proteomes" id="UP000064920"/>
    </source>
</evidence>
<organism evidence="7 8">
    <name type="scientific">Celeribacter marinus</name>
    <dbReference type="NCBI Taxonomy" id="1397108"/>
    <lineage>
        <taxon>Bacteria</taxon>
        <taxon>Pseudomonadati</taxon>
        <taxon>Pseudomonadota</taxon>
        <taxon>Alphaproteobacteria</taxon>
        <taxon>Rhodobacterales</taxon>
        <taxon>Roseobacteraceae</taxon>
        <taxon>Celeribacter</taxon>
    </lineage>
</organism>
<dbReference type="KEGG" id="cmar:IMCC12053_128"/>
<keyword evidence="4" id="KW-0175">Coiled coil</keyword>
<name>A0A0N9ZVT2_9RHOB</name>
<keyword evidence="7" id="KW-0282">Flagellum</keyword>
<comment type="function">
    <text evidence="3">Flagellin is the subunit protein which polymerizes to form the filaments of bacterial flagella.</text>
</comment>
<evidence type="ECO:0000256" key="1">
    <source>
        <dbReference type="ARBA" id="ARBA00005709"/>
    </source>
</evidence>
<dbReference type="Gene3D" id="6.10.10.10">
    <property type="entry name" value="Flagellar export chaperone, C-terminal domain"/>
    <property type="match status" value="1"/>
</dbReference>
<evidence type="ECO:0000313" key="7">
    <source>
        <dbReference type="EMBL" id="ALI54078.1"/>
    </source>
</evidence>
<dbReference type="InterPro" id="IPR001029">
    <property type="entry name" value="Flagellin_N"/>
</dbReference>
<gene>
    <name evidence="7" type="ORF">IMCC12053_128</name>
</gene>
<reference evidence="7 8" key="1">
    <citation type="submission" date="2015-05" db="EMBL/GenBank/DDBJ databases">
        <authorList>
            <person name="Wang D.B."/>
            <person name="Wang M."/>
        </authorList>
    </citation>
    <scope>NUCLEOTIDE SEQUENCE [LARGE SCALE GENOMIC DNA]</scope>
    <source>
        <strain evidence="7 8">IMCC 12053</strain>
    </source>
</reference>
<dbReference type="InterPro" id="IPR001492">
    <property type="entry name" value="Flagellin"/>
</dbReference>
<dbReference type="PATRIC" id="fig|1397108.4.peg.134"/>
<keyword evidence="7" id="KW-0969">Cilium</keyword>
<dbReference type="PANTHER" id="PTHR42792">
    <property type="entry name" value="FLAGELLIN"/>
    <property type="match status" value="1"/>
</dbReference>
<dbReference type="SUPFAM" id="SSF64518">
    <property type="entry name" value="Phase 1 flagellin"/>
    <property type="match status" value="2"/>
</dbReference>
<dbReference type="RefSeq" id="WP_062214760.1">
    <property type="nucleotide sequence ID" value="NZ_CP012023.1"/>
</dbReference>
<dbReference type="Proteomes" id="UP000064920">
    <property type="component" value="Chromosome"/>
</dbReference>
<keyword evidence="3" id="KW-0964">Secreted</keyword>
<feature type="coiled-coil region" evidence="4">
    <location>
        <begin position="74"/>
        <end position="128"/>
    </location>
</feature>
<accession>A0A0N9ZVT2</accession>
<dbReference type="Pfam" id="PF00669">
    <property type="entry name" value="Flagellin_N"/>
    <property type="match status" value="1"/>
</dbReference>
<feature type="domain" description="Flagellin C-terminal" evidence="6">
    <location>
        <begin position="799"/>
        <end position="884"/>
    </location>
</feature>
<dbReference type="PANTHER" id="PTHR42792:SF2">
    <property type="entry name" value="FLAGELLIN"/>
    <property type="match status" value="1"/>
</dbReference>
<evidence type="ECO:0000259" key="6">
    <source>
        <dbReference type="Pfam" id="PF00700"/>
    </source>
</evidence>
<protein>
    <recommendedName>
        <fullName evidence="3">Flagellin</fullName>
    </recommendedName>
</protein>
<evidence type="ECO:0000259" key="5">
    <source>
        <dbReference type="Pfam" id="PF00669"/>
    </source>
</evidence>
<dbReference type="InterPro" id="IPR046358">
    <property type="entry name" value="Flagellin_C"/>
</dbReference>
<evidence type="ECO:0000256" key="3">
    <source>
        <dbReference type="RuleBase" id="RU362073"/>
    </source>
</evidence>
<proteinExistence type="inferred from homology"/>
<dbReference type="STRING" id="1397108.IMCC12053_128"/>
<dbReference type="AlphaFoldDB" id="A0A0N9ZVT2"/>
<keyword evidence="2 3" id="KW-0975">Bacterial flagellum</keyword>